<comment type="similarity">
    <text evidence="6">Belongs to the class-I pyridoxal-phosphate-dependent aminotransferase family. Alanine aminotransferase subfamily.</text>
</comment>
<organism evidence="11 12">
    <name type="scientific">Endocarpon pusillum</name>
    <dbReference type="NCBI Taxonomy" id="364733"/>
    <lineage>
        <taxon>Eukaryota</taxon>
        <taxon>Fungi</taxon>
        <taxon>Dikarya</taxon>
        <taxon>Ascomycota</taxon>
        <taxon>Pezizomycotina</taxon>
        <taxon>Eurotiomycetes</taxon>
        <taxon>Chaetothyriomycetidae</taxon>
        <taxon>Verrucariales</taxon>
        <taxon>Verrucariaceae</taxon>
        <taxon>Endocarpon</taxon>
    </lineage>
</organism>
<feature type="domain" description="Aminotransferase class I/classII large" evidence="10">
    <location>
        <begin position="118"/>
        <end position="478"/>
    </location>
</feature>
<dbReference type="Pfam" id="PF00155">
    <property type="entry name" value="Aminotran_1_2"/>
    <property type="match status" value="1"/>
</dbReference>
<dbReference type="SUPFAM" id="SSF53383">
    <property type="entry name" value="PLP-dependent transferases"/>
    <property type="match status" value="1"/>
</dbReference>
<dbReference type="Gene3D" id="3.40.640.10">
    <property type="entry name" value="Type I PLP-dependent aspartate aminotransferase-like (Major domain)"/>
    <property type="match status" value="1"/>
</dbReference>
<dbReference type="InterPro" id="IPR015424">
    <property type="entry name" value="PyrdxlP-dep_Trfase"/>
</dbReference>
<evidence type="ECO:0000256" key="7">
    <source>
        <dbReference type="ARBA" id="ARBA00077894"/>
    </source>
</evidence>
<evidence type="ECO:0000256" key="9">
    <source>
        <dbReference type="ARBA" id="ARBA00080525"/>
    </source>
</evidence>
<evidence type="ECO:0000256" key="8">
    <source>
        <dbReference type="ARBA" id="ARBA00078532"/>
    </source>
</evidence>
<keyword evidence="5" id="KW-0663">Pyridoxal phosphate</keyword>
<name>A0A8H7ADB0_9EURO</name>
<comment type="cofactor">
    <cofactor evidence="1">
        <name>pyridoxal 5'-phosphate</name>
        <dbReference type="ChEBI" id="CHEBI:597326"/>
    </cofactor>
</comment>
<dbReference type="Gene3D" id="3.90.1150.10">
    <property type="entry name" value="Aspartate Aminotransferase, domain 1"/>
    <property type="match status" value="1"/>
</dbReference>
<dbReference type="InterPro" id="IPR045088">
    <property type="entry name" value="ALAT1/2-like"/>
</dbReference>
<dbReference type="Proteomes" id="UP000606974">
    <property type="component" value="Unassembled WGS sequence"/>
</dbReference>
<dbReference type="Gene3D" id="1.10.287.1970">
    <property type="match status" value="1"/>
</dbReference>
<dbReference type="GO" id="GO:0008483">
    <property type="term" value="F:transaminase activity"/>
    <property type="evidence" value="ECO:0007669"/>
    <property type="project" value="UniProtKB-KW"/>
</dbReference>
<comment type="subunit">
    <text evidence="2">Homodimer.</text>
</comment>
<reference evidence="11" key="1">
    <citation type="submission" date="2020-02" db="EMBL/GenBank/DDBJ databases">
        <authorList>
            <person name="Palmer J.M."/>
        </authorList>
    </citation>
    <scope>NUCLEOTIDE SEQUENCE</scope>
    <source>
        <strain evidence="11">EPUS1.4</strain>
        <tissue evidence="11">Thallus</tissue>
    </source>
</reference>
<evidence type="ECO:0000259" key="10">
    <source>
        <dbReference type="Pfam" id="PF00155"/>
    </source>
</evidence>
<dbReference type="GO" id="GO:0042853">
    <property type="term" value="P:L-alanine catabolic process"/>
    <property type="evidence" value="ECO:0007669"/>
    <property type="project" value="UniProtKB-UniPathway"/>
</dbReference>
<dbReference type="PANTHER" id="PTHR11751">
    <property type="entry name" value="ALANINE AMINOTRANSFERASE"/>
    <property type="match status" value="1"/>
</dbReference>
<dbReference type="FunFam" id="1.10.287.1970:FF:000001">
    <property type="entry name" value="Alanine aminotransferase 2"/>
    <property type="match status" value="1"/>
</dbReference>
<dbReference type="FunFam" id="3.40.640.10:FF:000012">
    <property type="entry name" value="alanine aminotransferase 2"/>
    <property type="match status" value="1"/>
</dbReference>
<keyword evidence="3" id="KW-0032">Aminotransferase</keyword>
<keyword evidence="4" id="KW-0808">Transferase</keyword>
<gene>
    <name evidence="11" type="ORF">GJ744_001532</name>
</gene>
<proteinExistence type="inferred from homology"/>
<evidence type="ECO:0000256" key="4">
    <source>
        <dbReference type="ARBA" id="ARBA00022679"/>
    </source>
</evidence>
<evidence type="ECO:0000256" key="1">
    <source>
        <dbReference type="ARBA" id="ARBA00001933"/>
    </source>
</evidence>
<comment type="caution">
    <text evidence="11">The sequence shown here is derived from an EMBL/GenBank/DDBJ whole genome shotgun (WGS) entry which is preliminary data.</text>
</comment>
<dbReference type="InterPro" id="IPR015421">
    <property type="entry name" value="PyrdxlP-dep_Trfase_major"/>
</dbReference>
<dbReference type="EMBL" id="JAACFV010000121">
    <property type="protein sequence ID" value="KAF7505011.1"/>
    <property type="molecule type" value="Genomic_DNA"/>
</dbReference>
<accession>A0A8H7ADB0</accession>
<protein>
    <recommendedName>
        <fullName evidence="7">Glutamate pyruvate transaminase</fullName>
    </recommendedName>
    <alternativeName>
        <fullName evidence="8">Glutamic--alanine transaminase</fullName>
    </alternativeName>
    <alternativeName>
        <fullName evidence="9">Glutamic--pyruvic transaminase</fullName>
    </alternativeName>
</protein>
<dbReference type="UniPathway" id="UPA00528">
    <property type="reaction ID" value="UER00586"/>
</dbReference>
<evidence type="ECO:0000256" key="3">
    <source>
        <dbReference type="ARBA" id="ARBA00022576"/>
    </source>
</evidence>
<evidence type="ECO:0000256" key="2">
    <source>
        <dbReference type="ARBA" id="ARBA00011738"/>
    </source>
</evidence>
<evidence type="ECO:0000256" key="5">
    <source>
        <dbReference type="ARBA" id="ARBA00022898"/>
    </source>
</evidence>
<dbReference type="PANTHER" id="PTHR11751:SF29">
    <property type="entry name" value="ALANINE TRANSAMINASE"/>
    <property type="match status" value="1"/>
</dbReference>
<dbReference type="InterPro" id="IPR015422">
    <property type="entry name" value="PyrdxlP-dep_Trfase_small"/>
</dbReference>
<dbReference type="AlphaFoldDB" id="A0A8H7ADB0"/>
<dbReference type="CDD" id="cd00609">
    <property type="entry name" value="AAT_like"/>
    <property type="match status" value="1"/>
</dbReference>
<evidence type="ECO:0000313" key="11">
    <source>
        <dbReference type="EMBL" id="KAF7505011.1"/>
    </source>
</evidence>
<evidence type="ECO:0000256" key="6">
    <source>
        <dbReference type="ARBA" id="ARBA00025785"/>
    </source>
</evidence>
<dbReference type="FunFam" id="3.90.1150.10:FF:000151">
    <property type="entry name" value="Alanine aminotransferase 2"/>
    <property type="match status" value="1"/>
</dbReference>
<dbReference type="OrthoDB" id="1732682at2759"/>
<sequence>MSSSPRLRSLNIDNINPHVKEAKYAVRGELAIKSEEYRAQLKKAASQDPPTPPDSPFPFDKVISANIGNPQQLDQKPITFFRQVLSLLEYPPLLDNEKALRTSFGYEQDVIDRAKWLLEEVNSVGAYSQSQGVPAIRQSVAHYIERRDGYASDPANIYLSAGASSGVNTLLNVINASPKTGILVPIPQYPLYTATLAVLNARVVPYYLDESRGWATELDTIKESYQKAKAEGIDVRAIVVINPGNPTGASLSADDVASVIKFAAEEKLVIMADEVYQTNIFLGTFTSFKKGLRDLQNSDSTGKYDNVELASLNSISKGMVGECGHRGGYFELVGFDAEVQAQIYKFISIMLCPPVVGQCLVEMMVNPPKEGDPSYELYNKEYNGIKEGLRERAYALYEAFKKMEGVELGEPQGSMYLYPTIHLPPKAIEAAEKAGRKPDDFYCHRLLDRTGICLVPGTGFGQKPGTLHIRTTFLAPGTEWVGRIVDFHREFMAEYS</sequence>
<dbReference type="GO" id="GO:0030170">
    <property type="term" value="F:pyridoxal phosphate binding"/>
    <property type="evidence" value="ECO:0007669"/>
    <property type="project" value="InterPro"/>
</dbReference>
<evidence type="ECO:0000313" key="12">
    <source>
        <dbReference type="Proteomes" id="UP000606974"/>
    </source>
</evidence>
<dbReference type="InterPro" id="IPR004839">
    <property type="entry name" value="Aminotransferase_I/II_large"/>
</dbReference>
<keyword evidence="12" id="KW-1185">Reference proteome</keyword>